<comment type="caution">
    <text evidence="1">The sequence shown here is derived from an EMBL/GenBank/DDBJ whole genome shotgun (WGS) entry which is preliminary data.</text>
</comment>
<dbReference type="Proteomes" id="UP000569732">
    <property type="component" value="Unassembled WGS sequence"/>
</dbReference>
<keyword evidence="2" id="KW-1185">Reference proteome</keyword>
<protein>
    <submittedName>
        <fullName evidence="1">GDYXXLXY domain-containing protein</fullName>
    </submittedName>
</protein>
<dbReference type="AlphaFoldDB" id="A0A853IGX1"/>
<evidence type="ECO:0000313" key="1">
    <source>
        <dbReference type="EMBL" id="NYZ66816.1"/>
    </source>
</evidence>
<dbReference type="RefSeq" id="WP_180568843.1">
    <property type="nucleotide sequence ID" value="NZ_JACCKB010000018.1"/>
</dbReference>
<sequence length="169" mass="19563">MQRKLLVICSLLVLVILNYAIFKKEQTIAHGETLLLELAPVDPRSLLQGDYMALDYAIARKASTKELSAHHRRGFIVIKGDNNNVAQFVRFYEGKPLEAEEKLLRFHHKYNRVRIVPHSFFFQEGHAKYYENAKYGVYRFDNSGNRVLVGLAGDDRQMIEPSLDRPKIE</sequence>
<name>A0A853IGX1_9GAMM</name>
<accession>A0A853IGX1</accession>
<dbReference type="EMBL" id="JACCKB010000018">
    <property type="protein sequence ID" value="NYZ66816.1"/>
    <property type="molecule type" value="Genomic_DNA"/>
</dbReference>
<dbReference type="Pfam" id="PF14345">
    <property type="entry name" value="GDYXXLXY"/>
    <property type="match status" value="1"/>
</dbReference>
<evidence type="ECO:0000313" key="2">
    <source>
        <dbReference type="Proteomes" id="UP000569732"/>
    </source>
</evidence>
<dbReference type="InterPro" id="IPR025833">
    <property type="entry name" value="GDYXXLXY"/>
</dbReference>
<proteinExistence type="predicted"/>
<gene>
    <name evidence="1" type="ORF">H0A36_12415</name>
</gene>
<organism evidence="1 2">
    <name type="scientific">Spartinivicinus marinus</name>
    <dbReference type="NCBI Taxonomy" id="2994442"/>
    <lineage>
        <taxon>Bacteria</taxon>
        <taxon>Pseudomonadati</taxon>
        <taxon>Pseudomonadota</taxon>
        <taxon>Gammaproteobacteria</taxon>
        <taxon>Oceanospirillales</taxon>
        <taxon>Zooshikellaceae</taxon>
        <taxon>Spartinivicinus</taxon>
    </lineage>
</organism>
<reference evidence="1 2" key="1">
    <citation type="submission" date="2020-07" db="EMBL/GenBank/DDBJ databases">
        <title>Endozoicomonas sp. nov., isolated from sediment.</title>
        <authorList>
            <person name="Gu T."/>
        </authorList>
    </citation>
    <scope>NUCLEOTIDE SEQUENCE [LARGE SCALE GENOMIC DNA]</scope>
    <source>
        <strain evidence="1 2">SM1973</strain>
    </source>
</reference>